<dbReference type="InterPro" id="IPR037493">
    <property type="entry name" value="ExoIII-like"/>
</dbReference>
<dbReference type="NCBIfam" id="TIGR00195">
    <property type="entry name" value="exoDNase_III"/>
    <property type="match status" value="1"/>
</dbReference>
<evidence type="ECO:0000313" key="7">
    <source>
        <dbReference type="EMBL" id="CAB4532826.1"/>
    </source>
</evidence>
<dbReference type="EMBL" id="CAFBRX010000152">
    <property type="protein sequence ID" value="CAB5130430.1"/>
    <property type="molecule type" value="Genomic_DNA"/>
</dbReference>
<keyword evidence="3" id="KW-0479">Metal-binding</keyword>
<dbReference type="SUPFAM" id="SSF56219">
    <property type="entry name" value="DNase I-like"/>
    <property type="match status" value="1"/>
</dbReference>
<comment type="similarity">
    <text evidence="2">Belongs to the DNA repair enzymes AP/ExoA family.</text>
</comment>
<dbReference type="GO" id="GO:0008311">
    <property type="term" value="F:double-stranded DNA 3'-5' DNA exonuclease activity"/>
    <property type="evidence" value="ECO:0007669"/>
    <property type="project" value="InterPro"/>
</dbReference>
<accession>A0A6J6V5Y8</accession>
<dbReference type="PANTHER" id="PTHR43250">
    <property type="entry name" value="EXODEOXYRIBONUCLEASE III"/>
    <property type="match status" value="1"/>
</dbReference>
<feature type="domain" description="Endonuclease/exonuclease/phosphatase" evidence="6">
    <location>
        <begin position="6"/>
        <end position="257"/>
    </location>
</feature>
<dbReference type="GO" id="GO:0046872">
    <property type="term" value="F:metal ion binding"/>
    <property type="evidence" value="ECO:0007669"/>
    <property type="project" value="UniProtKB-KW"/>
</dbReference>
<reference evidence="10" key="1">
    <citation type="submission" date="2020-05" db="EMBL/GenBank/DDBJ databases">
        <authorList>
            <person name="Chiriac C."/>
            <person name="Salcher M."/>
            <person name="Ghai R."/>
            <person name="Kavagutti S V."/>
        </authorList>
    </citation>
    <scope>NUCLEOTIDE SEQUENCE</scope>
</reference>
<dbReference type="Pfam" id="PF03372">
    <property type="entry name" value="Exo_endo_phos"/>
    <property type="match status" value="1"/>
</dbReference>
<dbReference type="InterPro" id="IPR004808">
    <property type="entry name" value="AP_endonuc_1"/>
</dbReference>
<dbReference type="InterPro" id="IPR036691">
    <property type="entry name" value="Endo/exonu/phosph_ase_sf"/>
</dbReference>
<dbReference type="EMBL" id="CAEZVL010000062">
    <property type="protein sequence ID" value="CAB4628870.1"/>
    <property type="molecule type" value="Genomic_DNA"/>
</dbReference>
<dbReference type="EMBL" id="CAEZZV010000005">
    <property type="protein sequence ID" value="CAB4767612.1"/>
    <property type="molecule type" value="Genomic_DNA"/>
</dbReference>
<evidence type="ECO:0000256" key="3">
    <source>
        <dbReference type="ARBA" id="ARBA00022723"/>
    </source>
</evidence>
<dbReference type="EMBL" id="CAFBQJ010000134">
    <property type="protein sequence ID" value="CAB5050288.1"/>
    <property type="molecule type" value="Genomic_DNA"/>
</dbReference>
<evidence type="ECO:0000256" key="4">
    <source>
        <dbReference type="ARBA" id="ARBA00022801"/>
    </source>
</evidence>
<evidence type="ECO:0000313" key="9">
    <source>
        <dbReference type="EMBL" id="CAB4628870.1"/>
    </source>
</evidence>
<dbReference type="AlphaFoldDB" id="A0A6J6V5Y8"/>
<comment type="cofactor">
    <cofactor evidence="1">
        <name>Mg(2+)</name>
        <dbReference type="ChEBI" id="CHEBI:18420"/>
    </cofactor>
</comment>
<evidence type="ECO:0000313" key="10">
    <source>
        <dbReference type="EMBL" id="CAB4767612.1"/>
    </source>
</evidence>
<dbReference type="EMBL" id="CAEZUK010000010">
    <property type="protein sequence ID" value="CAB4590622.1"/>
    <property type="molecule type" value="Genomic_DNA"/>
</dbReference>
<sequence length="266" mass="29735">MTITIASVNVNGLRAAVKNGMHAWTAQCAPDVITLQEVRAPDELVAELMGEGWHIAHAECNQKGRAGVAVASRLPIVASHIGADHPTHNFTGRWVQADIQVGKNKTLTVISAYVHTGDAESPERMKEKFAFFTAMKERMQALRASGNHVLLTGDLNVAHRPEDLKNWKGNLKSAGFLPEERAWFDEMFDQHEWVDVMRQQVGDIVGPYSWWSWRGKAFDNDAGWRIDYHIANPELAKTAISARVDRAPTYDARWSDHAPVVATYKL</sequence>
<evidence type="ECO:0000313" key="8">
    <source>
        <dbReference type="EMBL" id="CAB4590622.1"/>
    </source>
</evidence>
<evidence type="ECO:0000259" key="6">
    <source>
        <dbReference type="Pfam" id="PF03372"/>
    </source>
</evidence>
<gene>
    <name evidence="7" type="ORF">UFOPK1421_00109</name>
    <name evidence="8" type="ORF">UFOPK1820_00130</name>
    <name evidence="9" type="ORF">UFOPK1960_00546</name>
    <name evidence="10" type="ORF">UFOPK2921_00069</name>
    <name evidence="11" type="ORF">UFOPK4275_00806</name>
    <name evidence="12" type="ORF">UFOPK4422_01298</name>
</gene>
<dbReference type="NCBIfam" id="TIGR00633">
    <property type="entry name" value="xth"/>
    <property type="match status" value="1"/>
</dbReference>
<evidence type="ECO:0000256" key="2">
    <source>
        <dbReference type="ARBA" id="ARBA00007092"/>
    </source>
</evidence>
<keyword evidence="5" id="KW-0460">Magnesium</keyword>
<dbReference type="PROSITE" id="PS51435">
    <property type="entry name" value="AP_NUCLEASE_F1_4"/>
    <property type="match status" value="1"/>
</dbReference>
<protein>
    <submittedName>
        <fullName evidence="10">Unannotated protein</fullName>
    </submittedName>
</protein>
<name>A0A6J6V5Y8_9ZZZZ</name>
<proteinExistence type="inferred from homology"/>
<dbReference type="Gene3D" id="3.60.10.10">
    <property type="entry name" value="Endonuclease/exonuclease/phosphatase"/>
    <property type="match status" value="1"/>
</dbReference>
<evidence type="ECO:0000313" key="11">
    <source>
        <dbReference type="EMBL" id="CAB5050288.1"/>
    </source>
</evidence>
<evidence type="ECO:0000256" key="1">
    <source>
        <dbReference type="ARBA" id="ARBA00001946"/>
    </source>
</evidence>
<evidence type="ECO:0000313" key="12">
    <source>
        <dbReference type="EMBL" id="CAB5130430.1"/>
    </source>
</evidence>
<dbReference type="GO" id="GO:0006281">
    <property type="term" value="P:DNA repair"/>
    <property type="evidence" value="ECO:0007669"/>
    <property type="project" value="InterPro"/>
</dbReference>
<keyword evidence="4" id="KW-0378">Hydrolase</keyword>
<evidence type="ECO:0000256" key="5">
    <source>
        <dbReference type="ARBA" id="ARBA00022842"/>
    </source>
</evidence>
<dbReference type="PANTHER" id="PTHR43250:SF2">
    <property type="entry name" value="EXODEOXYRIBONUCLEASE III"/>
    <property type="match status" value="1"/>
</dbReference>
<dbReference type="InterPro" id="IPR005135">
    <property type="entry name" value="Endo/exonuclease/phosphatase"/>
</dbReference>
<organism evidence="10">
    <name type="scientific">freshwater metagenome</name>
    <dbReference type="NCBI Taxonomy" id="449393"/>
    <lineage>
        <taxon>unclassified sequences</taxon>
        <taxon>metagenomes</taxon>
        <taxon>ecological metagenomes</taxon>
    </lineage>
</organism>
<dbReference type="EMBL" id="CAEZSL010000007">
    <property type="protein sequence ID" value="CAB4532826.1"/>
    <property type="molecule type" value="Genomic_DNA"/>
</dbReference>